<proteinExistence type="predicted"/>
<comment type="caution">
    <text evidence="1">The sequence shown here is derived from an EMBL/GenBank/DDBJ whole genome shotgun (WGS) entry which is preliminary data.</text>
</comment>
<gene>
    <name evidence="1" type="ORF">J2Z82_003261</name>
</gene>
<evidence type="ECO:0000313" key="2">
    <source>
        <dbReference type="Proteomes" id="UP001519328"/>
    </source>
</evidence>
<name>A0ABS4HH98_9BACI</name>
<dbReference type="RefSeq" id="WP_209481792.1">
    <property type="nucleotide sequence ID" value="NZ_JAGGKK010000020.1"/>
</dbReference>
<accession>A0ABS4HH98</accession>
<dbReference type="Proteomes" id="UP001519328">
    <property type="component" value="Unassembled WGS sequence"/>
</dbReference>
<organism evidence="1 2">
    <name type="scientific">Virgibacillus litoralis</name>
    <dbReference type="NCBI Taxonomy" id="578221"/>
    <lineage>
        <taxon>Bacteria</taxon>
        <taxon>Bacillati</taxon>
        <taxon>Bacillota</taxon>
        <taxon>Bacilli</taxon>
        <taxon>Bacillales</taxon>
        <taxon>Bacillaceae</taxon>
        <taxon>Virgibacillus</taxon>
    </lineage>
</organism>
<evidence type="ECO:0000313" key="1">
    <source>
        <dbReference type="EMBL" id="MBP1950304.1"/>
    </source>
</evidence>
<reference evidence="1 2" key="1">
    <citation type="submission" date="2021-03" db="EMBL/GenBank/DDBJ databases">
        <title>Genomic Encyclopedia of Type Strains, Phase IV (KMG-IV): sequencing the most valuable type-strain genomes for metagenomic binning, comparative biology and taxonomic classification.</title>
        <authorList>
            <person name="Goeker M."/>
        </authorList>
    </citation>
    <scope>NUCLEOTIDE SEQUENCE [LARGE SCALE GENOMIC DNA]</scope>
    <source>
        <strain evidence="1 2">DSM 21085</strain>
    </source>
</reference>
<dbReference type="EMBL" id="JAGGKK010000020">
    <property type="protein sequence ID" value="MBP1950304.1"/>
    <property type="molecule type" value="Genomic_DNA"/>
</dbReference>
<dbReference type="Pfam" id="PF07761">
    <property type="entry name" value="DUF1617"/>
    <property type="match status" value="1"/>
</dbReference>
<protein>
    <recommendedName>
        <fullName evidence="3">DUF1617 family protein</fullName>
    </recommendedName>
</protein>
<sequence length="141" mass="16507">MKIKIENGKLGQAMSLFFDLSLKGKQSRHRTRFIKLLNDRLKEVAEQEKELLKEHCNLDDEGEPKKIKNDTEWDVIDKDAFKKDMKELHEEELIIEGGDAQGMLKTVKTVVLDCDKEFSGQEAYTYDYLCEQFEIDEEESK</sequence>
<dbReference type="InterPro" id="IPR011675">
    <property type="entry name" value="DUF1617"/>
</dbReference>
<evidence type="ECO:0008006" key="3">
    <source>
        <dbReference type="Google" id="ProtNLM"/>
    </source>
</evidence>
<keyword evidence="2" id="KW-1185">Reference proteome</keyword>